<dbReference type="EMBL" id="SJKB01000027">
    <property type="protein sequence ID" value="TCC49238.1"/>
    <property type="molecule type" value="Genomic_DNA"/>
</dbReference>
<dbReference type="Proteomes" id="UP000291144">
    <property type="component" value="Unassembled WGS sequence"/>
</dbReference>
<dbReference type="PANTHER" id="PTHR14239">
    <property type="entry name" value="DUDULIN-RELATED"/>
    <property type="match status" value="1"/>
</dbReference>
<feature type="region of interest" description="Disordered" evidence="2">
    <location>
        <begin position="202"/>
        <end position="264"/>
    </location>
</feature>
<feature type="compositionally biased region" description="Low complexity" evidence="2">
    <location>
        <begin position="217"/>
        <end position="227"/>
    </location>
</feature>
<keyword evidence="5" id="KW-1185">Reference proteome</keyword>
<dbReference type="InterPro" id="IPR051267">
    <property type="entry name" value="STEAP_metalloreductase"/>
</dbReference>
<keyword evidence="1" id="KW-0560">Oxidoreductase</keyword>
<name>A0A4R0JVL0_9ACTN</name>
<protein>
    <submittedName>
        <fullName evidence="4">NADP oxidoreductase</fullName>
    </submittedName>
</protein>
<dbReference type="InterPro" id="IPR028939">
    <property type="entry name" value="P5C_Rdtase_cat_N"/>
</dbReference>
<dbReference type="Gene3D" id="3.40.50.720">
    <property type="entry name" value="NAD(P)-binding Rossmann-like Domain"/>
    <property type="match status" value="1"/>
</dbReference>
<evidence type="ECO:0000313" key="4">
    <source>
        <dbReference type="EMBL" id="TCC49238.1"/>
    </source>
</evidence>
<evidence type="ECO:0000256" key="1">
    <source>
        <dbReference type="ARBA" id="ARBA00023002"/>
    </source>
</evidence>
<evidence type="ECO:0000259" key="3">
    <source>
        <dbReference type="Pfam" id="PF03807"/>
    </source>
</evidence>
<accession>A0A4R0JVL0</accession>
<dbReference type="SUPFAM" id="SSF51735">
    <property type="entry name" value="NAD(P)-binding Rossmann-fold domains"/>
    <property type="match status" value="1"/>
</dbReference>
<dbReference type="AlphaFoldDB" id="A0A4R0JVL0"/>
<sequence>MRIGTLGNGLMAAALAGQWVGEHEVMIGGRDSRRASELAARIGARAGTLQEATTFGDVLLLALPAEVAVDAVRGLDIPPGRILIDCTNAINQQDFTLAEPAMAERIARAVPHAHVVKAFNLAADSVWKHPDGLGVPVCGDDPTALAKVGQLVRSLGSEPVQAGGLARAKLLEATAALVIGIWVTGVDVRRMFPPLEAAFGSVRPGQPEAPDREEEIGAGPAEAAEVGPGRGRVGVVEAHENAGCADEAEQHHGSGDQAASAQAP</sequence>
<dbReference type="PANTHER" id="PTHR14239:SF10">
    <property type="entry name" value="REDUCTASE"/>
    <property type="match status" value="1"/>
</dbReference>
<organism evidence="4 5">
    <name type="scientific">Kribbella pittospori</name>
    <dbReference type="NCBI Taxonomy" id="722689"/>
    <lineage>
        <taxon>Bacteria</taxon>
        <taxon>Bacillati</taxon>
        <taxon>Actinomycetota</taxon>
        <taxon>Actinomycetes</taxon>
        <taxon>Propionibacteriales</taxon>
        <taxon>Kribbellaceae</taxon>
        <taxon>Kribbella</taxon>
    </lineage>
</organism>
<proteinExistence type="predicted"/>
<dbReference type="OrthoDB" id="5738121at2"/>
<comment type="caution">
    <text evidence="4">The sequence shown here is derived from an EMBL/GenBank/DDBJ whole genome shotgun (WGS) entry which is preliminary data.</text>
</comment>
<dbReference type="Pfam" id="PF03807">
    <property type="entry name" value="F420_oxidored"/>
    <property type="match status" value="1"/>
</dbReference>
<reference evidence="4 5" key="1">
    <citation type="submission" date="2019-02" db="EMBL/GenBank/DDBJ databases">
        <title>Kribbella capetownensis sp. nov. and Kribbella speibonae sp. nov., isolated from soil.</title>
        <authorList>
            <person name="Curtis S.M."/>
            <person name="Norton I."/>
            <person name="Everest G.J."/>
            <person name="Meyers P.R."/>
        </authorList>
    </citation>
    <scope>NUCLEOTIDE SEQUENCE [LARGE SCALE GENOMIC DNA]</scope>
    <source>
        <strain evidence="4 5">NRRL B-24813</strain>
    </source>
</reference>
<evidence type="ECO:0000256" key="2">
    <source>
        <dbReference type="SAM" id="MobiDB-lite"/>
    </source>
</evidence>
<evidence type="ECO:0000313" key="5">
    <source>
        <dbReference type="Proteomes" id="UP000291144"/>
    </source>
</evidence>
<dbReference type="GO" id="GO:0016491">
    <property type="term" value="F:oxidoreductase activity"/>
    <property type="evidence" value="ECO:0007669"/>
    <property type="project" value="UniProtKB-KW"/>
</dbReference>
<dbReference type="InterPro" id="IPR036291">
    <property type="entry name" value="NAD(P)-bd_dom_sf"/>
</dbReference>
<feature type="domain" description="Pyrroline-5-carboxylate reductase catalytic N-terminal" evidence="3">
    <location>
        <begin position="2"/>
        <end position="88"/>
    </location>
</feature>
<gene>
    <name evidence="4" type="ORF">E0H73_42645</name>
</gene>